<reference evidence="1 2" key="1">
    <citation type="submission" date="2021-03" db="EMBL/GenBank/DDBJ databases">
        <title>Sequencing the genomes of 1000 actinobacteria strains.</title>
        <authorList>
            <person name="Klenk H.-P."/>
        </authorList>
    </citation>
    <scope>NUCLEOTIDE SEQUENCE [LARGE SCALE GENOMIC DNA]</scope>
    <source>
        <strain evidence="1 2">DSM 12544</strain>
    </source>
</reference>
<dbReference type="Proteomes" id="UP001519331">
    <property type="component" value="Unassembled WGS sequence"/>
</dbReference>
<proteinExistence type="predicted"/>
<gene>
    <name evidence="1" type="ORF">JOF45_000382</name>
</gene>
<name>A0ABS4T0J2_9MICC</name>
<accession>A0ABS4T0J2</accession>
<evidence type="ECO:0000313" key="1">
    <source>
        <dbReference type="EMBL" id="MBP2317363.1"/>
    </source>
</evidence>
<dbReference type="EMBL" id="JAGINX010000001">
    <property type="protein sequence ID" value="MBP2317363.1"/>
    <property type="molecule type" value="Genomic_DNA"/>
</dbReference>
<organism evidence="1 2">
    <name type="scientific">Nesterenkonia lacusekhoensis</name>
    <dbReference type="NCBI Taxonomy" id="150832"/>
    <lineage>
        <taxon>Bacteria</taxon>
        <taxon>Bacillati</taxon>
        <taxon>Actinomycetota</taxon>
        <taxon>Actinomycetes</taxon>
        <taxon>Micrococcales</taxon>
        <taxon>Micrococcaceae</taxon>
        <taxon>Nesterenkonia</taxon>
    </lineage>
</organism>
<evidence type="ECO:0000313" key="2">
    <source>
        <dbReference type="Proteomes" id="UP001519331"/>
    </source>
</evidence>
<keyword evidence="2" id="KW-1185">Reference proteome</keyword>
<sequence length="195" mass="21297">MDISNTIEAKSDQQNAVDYVSGPRVVTISEVRKGNADQPVELHLVEHPGKPYKPSKSMRRVLVKVWDKDASVYVGRRLELYNEPSVKWAGQPVGGIRISRASDIDAPVKIPLQVAKGKIEHVTVHPLPDAPTSPTGPAMISRGQWEQITTAAANSGITEPLEWAAGFLSRELDGPQQITADEATQLMNSLEERTA</sequence>
<protein>
    <submittedName>
        <fullName evidence="1">Uncharacterized protein</fullName>
    </submittedName>
</protein>
<dbReference type="RefSeq" id="WP_210047543.1">
    <property type="nucleotide sequence ID" value="NZ_JAGINX010000001.1"/>
</dbReference>
<comment type="caution">
    <text evidence="1">The sequence shown here is derived from an EMBL/GenBank/DDBJ whole genome shotgun (WGS) entry which is preliminary data.</text>
</comment>